<evidence type="ECO:0000256" key="7">
    <source>
        <dbReference type="SAM" id="MobiDB-lite"/>
    </source>
</evidence>
<sequence length="559" mass="64497">MSRVVAHPSSRFRLIWNFLAFLMLFSDLVTVPLQLFDPPENDIESVLGIITLFFWTLDIAANFMVGYWDKGAVVMSPRRIAKHYMLTWLMPDLCLVSLDWVVIFALTGDGTAGSARASKVVRVLRTLRYLRLVRLLKTKQMLAKTQVLMSEISSVRFSIGKLVVAILIINHLIGCFWWGVGTLECEGRSWTYEFRDHSLPYRYLTSFHWSMSQFGVGNVEIEAVSTCERVFCIFVLLFALIAFSSLVSSITNAMAHLRRLNDRETQLALFSRYCFEQRISNQLMYRMIQHVNAVLDQQRQSIAAVDVAFLKLLSEPLLEELQKEIYEPYLRVHPFFSKLCAMYLACTRSLCRHTLTTMFLAPRDLLFHPCQVAHRMYFVEQGTLKYTRNQGQGLMSVTEVTPPEWFSEAVLWTRWMYFGHMQALEPSELVALGSEQFCEVIKMHPEVLRVLKRYARKFVERLNQAQECDLTDLSTERNTTPFMRMEKRNEPGSPLTFGLGWCWSWSRFRRWRQSVSVGKRGSDNSSSSMSMELDQAGTGSMDTEKWTAAEVPGNAFAES</sequence>
<comment type="subcellular location">
    <subcellularLocation>
        <location evidence="1">Membrane</location>
        <topology evidence="1">Multi-pass membrane protein</topology>
    </subcellularLocation>
</comment>
<feature type="domain" description="Cyclic nucleotide-binding" evidence="9">
    <location>
        <begin position="359"/>
        <end position="449"/>
    </location>
</feature>
<evidence type="ECO:0000256" key="2">
    <source>
        <dbReference type="ARBA" id="ARBA00022448"/>
    </source>
</evidence>
<gene>
    <name evidence="10" type="ORF">ACAT0790_LOCUS29085</name>
</gene>
<accession>A0A7S1QQ95</accession>
<dbReference type="CDD" id="cd00038">
    <property type="entry name" value="CAP_ED"/>
    <property type="match status" value="1"/>
</dbReference>
<dbReference type="Gene3D" id="1.10.287.70">
    <property type="match status" value="1"/>
</dbReference>
<dbReference type="PANTHER" id="PTHR10217">
    <property type="entry name" value="VOLTAGE AND LIGAND GATED POTASSIUM CHANNEL"/>
    <property type="match status" value="1"/>
</dbReference>
<dbReference type="InterPro" id="IPR014710">
    <property type="entry name" value="RmlC-like_jellyroll"/>
</dbReference>
<dbReference type="Pfam" id="PF00027">
    <property type="entry name" value="cNMP_binding"/>
    <property type="match status" value="1"/>
</dbReference>
<dbReference type="SUPFAM" id="SSF81324">
    <property type="entry name" value="Voltage-gated potassium channels"/>
    <property type="match status" value="1"/>
</dbReference>
<dbReference type="Gene3D" id="2.60.120.10">
    <property type="entry name" value="Jelly Rolls"/>
    <property type="match status" value="1"/>
</dbReference>
<dbReference type="SUPFAM" id="SSF51206">
    <property type="entry name" value="cAMP-binding domain-like"/>
    <property type="match status" value="1"/>
</dbReference>
<feature type="transmembrane region" description="Helical" evidence="8">
    <location>
        <begin position="159"/>
        <end position="180"/>
    </location>
</feature>
<keyword evidence="3 8" id="KW-0812">Transmembrane</keyword>
<proteinExistence type="predicted"/>
<evidence type="ECO:0000256" key="3">
    <source>
        <dbReference type="ARBA" id="ARBA00022692"/>
    </source>
</evidence>
<keyword evidence="2" id="KW-0813">Transport</keyword>
<feature type="transmembrane region" description="Helical" evidence="8">
    <location>
        <begin position="45"/>
        <end position="65"/>
    </location>
</feature>
<keyword evidence="4 8" id="KW-1133">Transmembrane helix</keyword>
<dbReference type="GO" id="GO:0005886">
    <property type="term" value="C:plasma membrane"/>
    <property type="evidence" value="ECO:0007669"/>
    <property type="project" value="TreeGrafter"/>
</dbReference>
<protein>
    <recommendedName>
        <fullName evidence="9">Cyclic nucleotide-binding domain-containing protein</fullName>
    </recommendedName>
</protein>
<feature type="transmembrane region" description="Helical" evidence="8">
    <location>
        <begin position="12"/>
        <end position="33"/>
    </location>
</feature>
<dbReference type="PANTHER" id="PTHR10217:SF435">
    <property type="entry name" value="POTASSIUM VOLTAGE-GATED CHANNEL PROTEIN EAG"/>
    <property type="match status" value="1"/>
</dbReference>
<dbReference type="GO" id="GO:0005249">
    <property type="term" value="F:voltage-gated potassium channel activity"/>
    <property type="evidence" value="ECO:0007669"/>
    <property type="project" value="TreeGrafter"/>
</dbReference>
<evidence type="ECO:0000256" key="6">
    <source>
        <dbReference type="ARBA" id="ARBA00023136"/>
    </source>
</evidence>
<evidence type="ECO:0000259" key="9">
    <source>
        <dbReference type="PROSITE" id="PS50042"/>
    </source>
</evidence>
<dbReference type="GO" id="GO:0042391">
    <property type="term" value="P:regulation of membrane potential"/>
    <property type="evidence" value="ECO:0007669"/>
    <property type="project" value="TreeGrafter"/>
</dbReference>
<evidence type="ECO:0000256" key="5">
    <source>
        <dbReference type="ARBA" id="ARBA00023065"/>
    </source>
</evidence>
<feature type="region of interest" description="Disordered" evidence="7">
    <location>
        <begin position="517"/>
        <end position="559"/>
    </location>
</feature>
<dbReference type="AlphaFoldDB" id="A0A7S1QQ95"/>
<keyword evidence="6 8" id="KW-0472">Membrane</keyword>
<name>A0A7S1QQ95_ALECA</name>
<dbReference type="Pfam" id="PF00520">
    <property type="entry name" value="Ion_trans"/>
    <property type="match status" value="1"/>
</dbReference>
<dbReference type="InterPro" id="IPR005821">
    <property type="entry name" value="Ion_trans_dom"/>
</dbReference>
<feature type="transmembrane region" description="Helical" evidence="8">
    <location>
        <begin position="86"/>
        <end position="106"/>
    </location>
</feature>
<organism evidence="10">
    <name type="scientific">Alexandrium catenella</name>
    <name type="common">Red tide dinoflagellate</name>
    <name type="synonym">Gonyaulax catenella</name>
    <dbReference type="NCBI Taxonomy" id="2925"/>
    <lineage>
        <taxon>Eukaryota</taxon>
        <taxon>Sar</taxon>
        <taxon>Alveolata</taxon>
        <taxon>Dinophyceae</taxon>
        <taxon>Gonyaulacales</taxon>
        <taxon>Pyrocystaceae</taxon>
        <taxon>Alexandrium</taxon>
    </lineage>
</organism>
<evidence type="ECO:0000313" key="10">
    <source>
        <dbReference type="EMBL" id="CAD9145439.1"/>
    </source>
</evidence>
<dbReference type="InterPro" id="IPR050818">
    <property type="entry name" value="KCNH_animal-type"/>
</dbReference>
<dbReference type="PROSITE" id="PS50042">
    <property type="entry name" value="CNMP_BINDING_3"/>
    <property type="match status" value="1"/>
</dbReference>
<evidence type="ECO:0000256" key="1">
    <source>
        <dbReference type="ARBA" id="ARBA00004141"/>
    </source>
</evidence>
<reference evidence="10" key="1">
    <citation type="submission" date="2021-01" db="EMBL/GenBank/DDBJ databases">
        <authorList>
            <person name="Corre E."/>
            <person name="Pelletier E."/>
            <person name="Niang G."/>
            <person name="Scheremetjew M."/>
            <person name="Finn R."/>
            <person name="Kale V."/>
            <person name="Holt S."/>
            <person name="Cochrane G."/>
            <person name="Meng A."/>
            <person name="Brown T."/>
            <person name="Cohen L."/>
        </authorList>
    </citation>
    <scope>NUCLEOTIDE SEQUENCE</scope>
    <source>
        <strain evidence="10">OF101</strain>
    </source>
</reference>
<dbReference type="EMBL" id="HBGE01048210">
    <property type="protein sequence ID" value="CAD9145439.1"/>
    <property type="molecule type" value="Transcribed_RNA"/>
</dbReference>
<evidence type="ECO:0000256" key="8">
    <source>
        <dbReference type="SAM" id="Phobius"/>
    </source>
</evidence>
<dbReference type="InterPro" id="IPR000595">
    <property type="entry name" value="cNMP-bd_dom"/>
</dbReference>
<keyword evidence="5" id="KW-0406">Ion transport</keyword>
<dbReference type="InterPro" id="IPR018490">
    <property type="entry name" value="cNMP-bd_dom_sf"/>
</dbReference>
<feature type="transmembrane region" description="Helical" evidence="8">
    <location>
        <begin position="230"/>
        <end position="250"/>
    </location>
</feature>
<evidence type="ECO:0000256" key="4">
    <source>
        <dbReference type="ARBA" id="ARBA00022989"/>
    </source>
</evidence>